<organism evidence="1 2">
    <name type="scientific">Hucho hucho</name>
    <name type="common">huchen</name>
    <dbReference type="NCBI Taxonomy" id="62062"/>
    <lineage>
        <taxon>Eukaryota</taxon>
        <taxon>Metazoa</taxon>
        <taxon>Chordata</taxon>
        <taxon>Craniata</taxon>
        <taxon>Vertebrata</taxon>
        <taxon>Euteleostomi</taxon>
        <taxon>Actinopterygii</taxon>
        <taxon>Neopterygii</taxon>
        <taxon>Teleostei</taxon>
        <taxon>Protacanthopterygii</taxon>
        <taxon>Salmoniformes</taxon>
        <taxon>Salmonidae</taxon>
        <taxon>Salmoninae</taxon>
        <taxon>Hucho</taxon>
    </lineage>
</organism>
<evidence type="ECO:0000313" key="2">
    <source>
        <dbReference type="Proteomes" id="UP000314982"/>
    </source>
</evidence>
<dbReference type="Ensembl" id="ENSHHUT00000016448.1">
    <property type="protein sequence ID" value="ENSHHUP00000015889.1"/>
    <property type="gene ID" value="ENSHHUG00000009886.1"/>
</dbReference>
<reference evidence="1" key="3">
    <citation type="submission" date="2025-09" db="UniProtKB">
        <authorList>
            <consortium name="Ensembl"/>
        </authorList>
    </citation>
    <scope>IDENTIFICATION</scope>
</reference>
<dbReference type="GO" id="GO:0009653">
    <property type="term" value="P:anatomical structure morphogenesis"/>
    <property type="evidence" value="ECO:0007669"/>
    <property type="project" value="TreeGrafter"/>
</dbReference>
<sequence>MVQTNPRSCCTWLRSHPSNSHMEYIKHPVVAISTFSQMDIAANLVGYVHDNRATAPLETLQFVVSSGKATHNGTLEISAAASCPCWRVTAA</sequence>
<proteinExistence type="predicted"/>
<reference evidence="2" key="1">
    <citation type="submission" date="2018-06" db="EMBL/GenBank/DDBJ databases">
        <title>Genome assembly of Danube salmon.</title>
        <authorList>
            <person name="Macqueen D.J."/>
            <person name="Gundappa M.K."/>
        </authorList>
    </citation>
    <scope>NUCLEOTIDE SEQUENCE [LARGE SCALE GENOMIC DNA]</scope>
</reference>
<dbReference type="PANTHER" id="PTHR45739">
    <property type="entry name" value="MATRIX PROTEIN, PUTATIVE-RELATED"/>
    <property type="match status" value="1"/>
</dbReference>
<protein>
    <submittedName>
        <fullName evidence="1">Uncharacterized protein</fullName>
    </submittedName>
</protein>
<reference evidence="1" key="2">
    <citation type="submission" date="2025-08" db="UniProtKB">
        <authorList>
            <consortium name="Ensembl"/>
        </authorList>
    </citation>
    <scope>IDENTIFICATION</scope>
</reference>
<keyword evidence="2" id="KW-1185">Reference proteome</keyword>
<evidence type="ECO:0000313" key="1">
    <source>
        <dbReference type="Ensembl" id="ENSHHUP00000015889.1"/>
    </source>
</evidence>
<dbReference type="Pfam" id="PF16184">
    <property type="entry name" value="Cadherin_3"/>
    <property type="match status" value="1"/>
</dbReference>
<dbReference type="Proteomes" id="UP000314982">
    <property type="component" value="Unassembled WGS sequence"/>
</dbReference>
<accession>A0A4W5KXI9</accession>
<dbReference type="PANTHER" id="PTHR45739:SF7">
    <property type="entry name" value="FRAS1-RELATED EXTRACELLULAR MATRIX PROTEIN 1"/>
    <property type="match status" value="1"/>
</dbReference>
<dbReference type="STRING" id="62062.ENSHHUP00000015889"/>
<dbReference type="AlphaFoldDB" id="A0A4W5KXI9"/>
<name>A0A4W5KXI9_9TELE</name>
<dbReference type="InterPro" id="IPR051561">
    <property type="entry name" value="FRAS1_ECM"/>
</dbReference>